<dbReference type="Gene3D" id="3.30.230.30">
    <property type="entry name" value="Impact, N-terminal domain"/>
    <property type="match status" value="1"/>
</dbReference>
<dbReference type="EMBL" id="AP021853">
    <property type="protein sequence ID" value="BBN98208.1"/>
    <property type="molecule type" value="Genomic_DNA"/>
</dbReference>
<feature type="domain" description="Impact N-terminal" evidence="2">
    <location>
        <begin position="20"/>
        <end position="123"/>
    </location>
</feature>
<keyword evidence="6" id="KW-1185">Reference proteome</keyword>
<dbReference type="InterPro" id="IPR035647">
    <property type="entry name" value="EFG_III/V"/>
</dbReference>
<organism evidence="4 7">
    <name type="scientific">Sporolactobacillus terrae</name>
    <dbReference type="NCBI Taxonomy" id="269673"/>
    <lineage>
        <taxon>Bacteria</taxon>
        <taxon>Bacillati</taxon>
        <taxon>Bacillota</taxon>
        <taxon>Bacilli</taxon>
        <taxon>Bacillales</taxon>
        <taxon>Sporolactobacillaceae</taxon>
        <taxon>Sporolactobacillus</taxon>
    </lineage>
</organism>
<dbReference type="PANTHER" id="PTHR16301:SF20">
    <property type="entry name" value="IMPACT FAMILY MEMBER YIGZ"/>
    <property type="match status" value="1"/>
</dbReference>
<dbReference type="RefSeq" id="WP_028984336.1">
    <property type="nucleotide sequence ID" value="NZ_AP021853.1"/>
</dbReference>
<evidence type="ECO:0000313" key="5">
    <source>
        <dbReference type="EMBL" id="QAA21932.1"/>
    </source>
</evidence>
<dbReference type="InterPro" id="IPR023582">
    <property type="entry name" value="Impact"/>
</dbReference>
<sequence>MTLDTYITVRKDAQAEMEIKRSRFISAVFAVKTEEEAEVYIQRVRKQHWKATHHCFAYIIGKKQEIQKASDDGEPSGTAGVPMLDVLKKRGVCNVLVIVTRYFGGIKLGAGGLIRAYAHAASHGLNAAEVIRQVPADEWSVTVDYHLSGTLENKLHGSIYPLKDVRYSDKVTFILYSNQSDSEAFVDWITELTSAKAVTQKMRECYVQEPVPNPGEQLDDSL</sequence>
<dbReference type="PROSITE" id="PS00910">
    <property type="entry name" value="UPF0029"/>
    <property type="match status" value="1"/>
</dbReference>
<evidence type="ECO:0000313" key="4">
    <source>
        <dbReference type="EMBL" id="BBN98208.1"/>
    </source>
</evidence>
<name>A0A410D748_9BACL</name>
<dbReference type="STRING" id="1449983.GCA_000647835_03203"/>
<dbReference type="Pfam" id="PF01205">
    <property type="entry name" value="Impact_N"/>
    <property type="match status" value="1"/>
</dbReference>
<dbReference type="InterPro" id="IPR001498">
    <property type="entry name" value="Impact_N"/>
</dbReference>
<dbReference type="GO" id="GO:0005737">
    <property type="term" value="C:cytoplasm"/>
    <property type="evidence" value="ECO:0007669"/>
    <property type="project" value="TreeGrafter"/>
</dbReference>
<dbReference type="InterPro" id="IPR036956">
    <property type="entry name" value="Impact_N_sf"/>
</dbReference>
<dbReference type="NCBIfam" id="TIGR00257">
    <property type="entry name" value="IMPACT_YIGZ"/>
    <property type="match status" value="1"/>
</dbReference>
<evidence type="ECO:0000259" key="2">
    <source>
        <dbReference type="Pfam" id="PF01205"/>
    </source>
</evidence>
<accession>A0A410D748</accession>
<evidence type="ECO:0000256" key="1">
    <source>
        <dbReference type="ARBA" id="ARBA00007665"/>
    </source>
</evidence>
<proteinExistence type="inferred from homology"/>
<dbReference type="Proteomes" id="UP000285882">
    <property type="component" value="Chromosome"/>
</dbReference>
<dbReference type="SUPFAM" id="SSF54211">
    <property type="entry name" value="Ribosomal protein S5 domain 2-like"/>
    <property type="match status" value="1"/>
</dbReference>
<dbReference type="InterPro" id="IPR020568">
    <property type="entry name" value="Ribosomal_Su5_D2-typ_SF"/>
</dbReference>
<evidence type="ECO:0000313" key="6">
    <source>
        <dbReference type="Proteomes" id="UP000285882"/>
    </source>
</evidence>
<evidence type="ECO:0000313" key="7">
    <source>
        <dbReference type="Proteomes" id="UP000326951"/>
    </source>
</evidence>
<dbReference type="InterPro" id="IPR015269">
    <property type="entry name" value="UPF0029_Impact_C"/>
</dbReference>
<dbReference type="PANTHER" id="PTHR16301">
    <property type="entry name" value="IMPACT-RELATED"/>
    <property type="match status" value="1"/>
</dbReference>
<reference evidence="4 7" key="2">
    <citation type="submission" date="2019-09" db="EMBL/GenBank/DDBJ databases">
        <title>Complete genome sequence of Sporolactobacillus terrae 70-3.</title>
        <authorList>
            <person name="Tanaka N."/>
            <person name="Shiwa Y."/>
            <person name="Fujita N."/>
            <person name="Tanasupawat S."/>
        </authorList>
    </citation>
    <scope>NUCLEOTIDE SEQUENCE [LARGE SCALE GENOMIC DNA]</scope>
    <source>
        <strain evidence="4 7">70-3</strain>
    </source>
</reference>
<dbReference type="GO" id="GO:0006446">
    <property type="term" value="P:regulation of translational initiation"/>
    <property type="evidence" value="ECO:0007669"/>
    <property type="project" value="TreeGrafter"/>
</dbReference>
<dbReference type="AlphaFoldDB" id="A0A410D748"/>
<dbReference type="EMBL" id="CP025688">
    <property type="protein sequence ID" value="QAA21932.1"/>
    <property type="molecule type" value="Genomic_DNA"/>
</dbReference>
<protein>
    <submittedName>
        <fullName evidence="4">YigZ family protein</fullName>
    </submittedName>
</protein>
<dbReference type="InterPro" id="IPR015796">
    <property type="entry name" value="Impact_YigZ-like"/>
</dbReference>
<feature type="domain" description="UPF0029" evidence="3">
    <location>
        <begin position="141"/>
        <end position="196"/>
    </location>
</feature>
<dbReference type="SUPFAM" id="SSF54980">
    <property type="entry name" value="EF-G C-terminal domain-like"/>
    <property type="match status" value="1"/>
</dbReference>
<evidence type="ECO:0000259" key="3">
    <source>
        <dbReference type="Pfam" id="PF09186"/>
    </source>
</evidence>
<dbReference type="Pfam" id="PF09186">
    <property type="entry name" value="DUF1949"/>
    <property type="match status" value="1"/>
</dbReference>
<reference evidence="5 6" key="1">
    <citation type="submission" date="2018-01" db="EMBL/GenBank/DDBJ databases">
        <title>Complete genome sequencing of Sporolactobacillus terrae DLG3.</title>
        <authorList>
            <person name="Nam Y.-D."/>
            <person name="Kang J."/>
            <person name="Chung W.-H."/>
        </authorList>
    </citation>
    <scope>NUCLEOTIDE SEQUENCE [LARGE SCALE GENOMIC DNA]</scope>
    <source>
        <strain evidence="5 6">DLG3</strain>
    </source>
</reference>
<dbReference type="InterPro" id="IPR020569">
    <property type="entry name" value="UPF0029_Impact_CS"/>
</dbReference>
<gene>
    <name evidence="5" type="ORF">C0674_04485</name>
    <name evidence="4" type="ORF">St703_09130</name>
</gene>
<dbReference type="Proteomes" id="UP000326951">
    <property type="component" value="Chromosome"/>
</dbReference>
<comment type="similarity">
    <text evidence="1">Belongs to the IMPACT family.</text>
</comment>